<reference evidence="1" key="1">
    <citation type="submission" date="2014-11" db="EMBL/GenBank/DDBJ databases">
        <authorList>
            <person name="Malar M.C."/>
            <person name="Sen D."/>
            <person name="Tripathy S."/>
        </authorList>
    </citation>
    <scope>NUCLEOTIDE SEQUENCE</scope>
    <source>
        <strain evidence="1">BDU141951</strain>
    </source>
</reference>
<reference evidence="1" key="3">
    <citation type="submission" date="2020-02" db="EMBL/GenBank/DDBJ databases">
        <authorList>
            <person name="Sarangi A.N."/>
            <person name="Ghosh S."/>
            <person name="Mukherjee M."/>
            <person name="Tripathy S."/>
        </authorList>
    </citation>
    <scope>NUCLEOTIDE SEQUENCE</scope>
    <source>
        <strain evidence="1">BDU141951</strain>
    </source>
</reference>
<evidence type="ECO:0000313" key="1">
    <source>
        <dbReference type="EMBL" id="NEV68091.1"/>
    </source>
</evidence>
<protein>
    <submittedName>
        <fullName evidence="1">Uncharacterized protein</fullName>
    </submittedName>
</protein>
<organism evidence="1">
    <name type="scientific">Lyngbya confervoides BDU141951</name>
    <dbReference type="NCBI Taxonomy" id="1574623"/>
    <lineage>
        <taxon>Bacteria</taxon>
        <taxon>Bacillati</taxon>
        <taxon>Cyanobacteriota</taxon>
        <taxon>Cyanophyceae</taxon>
        <taxon>Oscillatoriophycideae</taxon>
        <taxon>Oscillatoriales</taxon>
        <taxon>Microcoleaceae</taxon>
        <taxon>Lyngbya</taxon>
    </lineage>
</organism>
<dbReference type="AlphaFoldDB" id="A0A0C1Y444"/>
<sequence length="73" mass="8455">MRHHSRLFRWVCRFIKYFFLLSFGLAVFCVLASLFEAAGFALWVLHLVTDWWLRLAASALIFLGFAAMIESIG</sequence>
<name>A0A0C1Y444_9CYAN</name>
<comment type="caution">
    <text evidence="1">The sequence shown here is derived from an EMBL/GenBank/DDBJ whole genome shotgun (WGS) entry which is preliminary data.</text>
</comment>
<proteinExistence type="predicted"/>
<dbReference type="EMBL" id="JTHE02000003">
    <property type="protein sequence ID" value="NEV68091.1"/>
    <property type="molecule type" value="Genomic_DNA"/>
</dbReference>
<gene>
    <name evidence="1" type="ORF">QQ91_013315</name>
</gene>
<accession>A0A0C1Y444</accession>
<reference evidence="1" key="2">
    <citation type="journal article" date="2015" name="Genome Announc.">
        <title>Draft Genome Sequence of Filamentous Marine Cyanobacterium Lyngbya confervoides Strain BDU141951.</title>
        <authorList>
            <person name="Chandrababunaidu M.M."/>
            <person name="Sen D."/>
            <person name="Tripathy S."/>
        </authorList>
    </citation>
    <scope>NUCLEOTIDE SEQUENCE</scope>
    <source>
        <strain evidence="1">BDU141951</strain>
    </source>
</reference>